<keyword evidence="2" id="KW-0805">Transcription regulation</keyword>
<evidence type="ECO:0000256" key="5">
    <source>
        <dbReference type="PROSITE-ProRule" id="PRU00169"/>
    </source>
</evidence>
<keyword evidence="4" id="KW-0804">Transcription</keyword>
<dbReference type="EMBL" id="JAAXOO010000001">
    <property type="protein sequence ID" value="NKY31701.1"/>
    <property type="molecule type" value="Genomic_DNA"/>
</dbReference>
<proteinExistence type="predicted"/>
<dbReference type="InterPro" id="IPR039420">
    <property type="entry name" value="WalR-like"/>
</dbReference>
<feature type="modified residue" description="4-aspartylphosphate" evidence="5">
    <location>
        <position position="54"/>
    </location>
</feature>
<dbReference type="InterPro" id="IPR001789">
    <property type="entry name" value="Sig_transdc_resp-reg_receiver"/>
</dbReference>
<dbReference type="Proteomes" id="UP000565715">
    <property type="component" value="Unassembled WGS sequence"/>
</dbReference>
<evidence type="ECO:0000313" key="8">
    <source>
        <dbReference type="EMBL" id="NKY31701.1"/>
    </source>
</evidence>
<dbReference type="PROSITE" id="PS50043">
    <property type="entry name" value="HTH_LUXR_2"/>
    <property type="match status" value="1"/>
</dbReference>
<dbReference type="PANTHER" id="PTHR43214">
    <property type="entry name" value="TWO-COMPONENT RESPONSE REGULATOR"/>
    <property type="match status" value="1"/>
</dbReference>
<organism evidence="8 9">
    <name type="scientific">Nocardia speluncae</name>
    <dbReference type="NCBI Taxonomy" id="419477"/>
    <lineage>
        <taxon>Bacteria</taxon>
        <taxon>Bacillati</taxon>
        <taxon>Actinomycetota</taxon>
        <taxon>Actinomycetes</taxon>
        <taxon>Mycobacteriales</taxon>
        <taxon>Nocardiaceae</taxon>
        <taxon>Nocardia</taxon>
    </lineage>
</organism>
<evidence type="ECO:0000259" key="7">
    <source>
        <dbReference type="PROSITE" id="PS50110"/>
    </source>
</evidence>
<gene>
    <name evidence="8" type="ORF">HGA13_01240</name>
</gene>
<dbReference type="RefSeq" id="WP_068035230.1">
    <property type="nucleotide sequence ID" value="NZ_JAAXOO010000001.1"/>
</dbReference>
<name>A0A846X6F7_9NOCA</name>
<dbReference type="SUPFAM" id="SSF52172">
    <property type="entry name" value="CheY-like"/>
    <property type="match status" value="1"/>
</dbReference>
<comment type="caution">
    <text evidence="8">The sequence shown here is derived from an EMBL/GenBank/DDBJ whole genome shotgun (WGS) entry which is preliminary data.</text>
</comment>
<dbReference type="Pfam" id="PF00196">
    <property type="entry name" value="GerE"/>
    <property type="match status" value="1"/>
</dbReference>
<dbReference type="Gene3D" id="3.40.50.2300">
    <property type="match status" value="1"/>
</dbReference>
<sequence length="210" mass="21911">MISVLIVDDQALVRAGLRMLCDSADGLEVAAEADTGESAVRLAGALLPDVVLMDLHMPGVDGIEATARITASVPVARVVVLTTFDDDDHLYPALQAGACGFLAKNAGPDRVLAAIRAAADDERPFSPEVLARLVGRAVAHSAAPAHTPLTPRERDVAGLVGAGYTNQEIAGALHLGITTVKSYLSTAMDKTATRNRVQLAVYALRRGLVP</sequence>
<dbReference type="InterPro" id="IPR011006">
    <property type="entry name" value="CheY-like_superfamily"/>
</dbReference>
<feature type="domain" description="Response regulatory" evidence="7">
    <location>
        <begin position="3"/>
        <end position="119"/>
    </location>
</feature>
<dbReference type="GO" id="GO:0006355">
    <property type="term" value="P:regulation of DNA-templated transcription"/>
    <property type="evidence" value="ECO:0007669"/>
    <property type="project" value="InterPro"/>
</dbReference>
<evidence type="ECO:0000256" key="2">
    <source>
        <dbReference type="ARBA" id="ARBA00023015"/>
    </source>
</evidence>
<evidence type="ECO:0000259" key="6">
    <source>
        <dbReference type="PROSITE" id="PS50043"/>
    </source>
</evidence>
<dbReference type="Pfam" id="PF00072">
    <property type="entry name" value="Response_reg"/>
    <property type="match status" value="1"/>
</dbReference>
<dbReference type="InterPro" id="IPR058245">
    <property type="entry name" value="NreC/VraR/RcsB-like_REC"/>
</dbReference>
<dbReference type="PANTHER" id="PTHR43214:SF24">
    <property type="entry name" value="TRANSCRIPTIONAL REGULATORY PROTEIN NARL-RELATED"/>
    <property type="match status" value="1"/>
</dbReference>
<keyword evidence="3" id="KW-0238">DNA-binding</keyword>
<feature type="domain" description="HTH luxR-type" evidence="6">
    <location>
        <begin position="140"/>
        <end position="207"/>
    </location>
</feature>
<keyword evidence="9" id="KW-1185">Reference proteome</keyword>
<dbReference type="InterPro" id="IPR016032">
    <property type="entry name" value="Sig_transdc_resp-reg_C-effctor"/>
</dbReference>
<dbReference type="CDD" id="cd17535">
    <property type="entry name" value="REC_NarL-like"/>
    <property type="match status" value="1"/>
</dbReference>
<reference evidence="8 9" key="1">
    <citation type="submission" date="2020-04" db="EMBL/GenBank/DDBJ databases">
        <title>MicrobeNet Type strains.</title>
        <authorList>
            <person name="Nicholson A.C."/>
        </authorList>
    </citation>
    <scope>NUCLEOTIDE SEQUENCE [LARGE SCALE GENOMIC DNA]</scope>
    <source>
        <strain evidence="8 9">DSM 45078</strain>
    </source>
</reference>
<dbReference type="InterPro" id="IPR000792">
    <property type="entry name" value="Tscrpt_reg_LuxR_C"/>
</dbReference>
<accession>A0A846X6F7</accession>
<dbReference type="SMART" id="SM00421">
    <property type="entry name" value="HTH_LUXR"/>
    <property type="match status" value="1"/>
</dbReference>
<evidence type="ECO:0000256" key="4">
    <source>
        <dbReference type="ARBA" id="ARBA00023163"/>
    </source>
</evidence>
<keyword evidence="1 5" id="KW-0597">Phosphoprotein</keyword>
<dbReference type="PROSITE" id="PS50110">
    <property type="entry name" value="RESPONSE_REGULATORY"/>
    <property type="match status" value="1"/>
</dbReference>
<evidence type="ECO:0000256" key="1">
    <source>
        <dbReference type="ARBA" id="ARBA00022553"/>
    </source>
</evidence>
<evidence type="ECO:0000313" key="9">
    <source>
        <dbReference type="Proteomes" id="UP000565715"/>
    </source>
</evidence>
<dbReference type="SMART" id="SM00448">
    <property type="entry name" value="REC"/>
    <property type="match status" value="1"/>
</dbReference>
<dbReference type="PRINTS" id="PR00038">
    <property type="entry name" value="HTHLUXR"/>
</dbReference>
<dbReference type="CDD" id="cd06170">
    <property type="entry name" value="LuxR_C_like"/>
    <property type="match status" value="1"/>
</dbReference>
<dbReference type="SUPFAM" id="SSF46894">
    <property type="entry name" value="C-terminal effector domain of the bipartite response regulators"/>
    <property type="match status" value="1"/>
</dbReference>
<dbReference type="AlphaFoldDB" id="A0A846X6F7"/>
<evidence type="ECO:0000256" key="3">
    <source>
        <dbReference type="ARBA" id="ARBA00023125"/>
    </source>
</evidence>
<dbReference type="GO" id="GO:0003677">
    <property type="term" value="F:DNA binding"/>
    <property type="evidence" value="ECO:0007669"/>
    <property type="project" value="UniProtKB-KW"/>
</dbReference>
<dbReference type="GO" id="GO:0000160">
    <property type="term" value="P:phosphorelay signal transduction system"/>
    <property type="evidence" value="ECO:0007669"/>
    <property type="project" value="InterPro"/>
</dbReference>
<protein>
    <submittedName>
        <fullName evidence="8">Response regulator transcription factor</fullName>
    </submittedName>
</protein>